<gene>
    <name evidence="6" type="ORF">SS37_05685</name>
</gene>
<comment type="similarity">
    <text evidence="1">Belongs to the 'phage' integrase family.</text>
</comment>
<keyword evidence="3" id="KW-0238">DNA-binding</keyword>
<evidence type="ECO:0000313" key="7">
    <source>
        <dbReference type="Proteomes" id="UP000033352"/>
    </source>
</evidence>
<dbReference type="Gene3D" id="1.10.150.130">
    <property type="match status" value="1"/>
</dbReference>
<accession>A0A0F1B7A5</accession>
<feature type="domain" description="Tyr recombinase" evidence="5">
    <location>
        <begin position="192"/>
        <end position="380"/>
    </location>
</feature>
<dbReference type="Pfam" id="PF00589">
    <property type="entry name" value="Phage_integrase"/>
    <property type="match status" value="1"/>
</dbReference>
<dbReference type="Proteomes" id="UP000033352">
    <property type="component" value="Unassembled WGS sequence"/>
</dbReference>
<protein>
    <submittedName>
        <fullName evidence="6">Integrase</fullName>
    </submittedName>
</protein>
<dbReference type="OrthoDB" id="8781634at2"/>
<evidence type="ECO:0000256" key="3">
    <source>
        <dbReference type="ARBA" id="ARBA00023125"/>
    </source>
</evidence>
<evidence type="ECO:0000259" key="5">
    <source>
        <dbReference type="PROSITE" id="PS51898"/>
    </source>
</evidence>
<dbReference type="PROSITE" id="PS51898">
    <property type="entry name" value="TYR_RECOMBINASE"/>
    <property type="match status" value="1"/>
</dbReference>
<dbReference type="Gene3D" id="3.30.160.60">
    <property type="entry name" value="Classic Zinc Finger"/>
    <property type="match status" value="1"/>
</dbReference>
<proteinExistence type="inferred from homology"/>
<dbReference type="InterPro" id="IPR010998">
    <property type="entry name" value="Integrase_recombinase_N"/>
</dbReference>
<dbReference type="RefSeq" id="WP_045284961.1">
    <property type="nucleotide sequence ID" value="NZ_JZYX01000009.1"/>
</dbReference>
<dbReference type="GO" id="GO:0003677">
    <property type="term" value="F:DNA binding"/>
    <property type="evidence" value="ECO:0007669"/>
    <property type="project" value="UniProtKB-KW"/>
</dbReference>
<name>A0A0F1B7A5_9ENTR</name>
<dbReference type="Gene3D" id="1.10.443.10">
    <property type="entry name" value="Intergrase catalytic core"/>
    <property type="match status" value="1"/>
</dbReference>
<evidence type="ECO:0000313" key="6">
    <source>
        <dbReference type="EMBL" id="KJN30206.1"/>
    </source>
</evidence>
<dbReference type="GO" id="GO:0006310">
    <property type="term" value="P:DNA recombination"/>
    <property type="evidence" value="ECO:0007669"/>
    <property type="project" value="UniProtKB-KW"/>
</dbReference>
<dbReference type="InterPro" id="IPR015094">
    <property type="entry name" value="Integrase_lambda-typ_DNA-bd_N"/>
</dbReference>
<dbReference type="InterPro" id="IPR002104">
    <property type="entry name" value="Integrase_catalytic"/>
</dbReference>
<evidence type="ECO:0000256" key="2">
    <source>
        <dbReference type="ARBA" id="ARBA00022908"/>
    </source>
</evidence>
<dbReference type="Pfam" id="PF09003">
    <property type="entry name" value="Arm-DNA-bind_1"/>
    <property type="match status" value="1"/>
</dbReference>
<dbReference type="SUPFAM" id="SSF56349">
    <property type="entry name" value="DNA breaking-rejoining enzymes"/>
    <property type="match status" value="1"/>
</dbReference>
<comment type="caution">
    <text evidence="6">The sequence shown here is derived from an EMBL/GenBank/DDBJ whole genome shotgun (WGS) entry which is preliminary data.</text>
</comment>
<organism evidence="6 7">
    <name type="scientific">Enterobacter sichuanensis</name>
    <dbReference type="NCBI Taxonomy" id="2071710"/>
    <lineage>
        <taxon>Bacteria</taxon>
        <taxon>Pseudomonadati</taxon>
        <taxon>Pseudomonadota</taxon>
        <taxon>Gammaproteobacteria</taxon>
        <taxon>Enterobacterales</taxon>
        <taxon>Enterobacteriaceae</taxon>
        <taxon>Enterobacter</taxon>
        <taxon>Enterobacter cloacae complex</taxon>
    </lineage>
</organism>
<dbReference type="InterPro" id="IPR011010">
    <property type="entry name" value="DNA_brk_join_enz"/>
</dbReference>
<dbReference type="EMBL" id="JZYX01000009">
    <property type="protein sequence ID" value="KJN30206.1"/>
    <property type="molecule type" value="Genomic_DNA"/>
</dbReference>
<dbReference type="InterPro" id="IPR013762">
    <property type="entry name" value="Integrase-like_cat_sf"/>
</dbReference>
<evidence type="ECO:0000256" key="1">
    <source>
        <dbReference type="ARBA" id="ARBA00008857"/>
    </source>
</evidence>
<keyword evidence="4" id="KW-0233">DNA recombination</keyword>
<dbReference type="GO" id="GO:0008907">
    <property type="term" value="F:integrase activity"/>
    <property type="evidence" value="ECO:0007669"/>
    <property type="project" value="InterPro"/>
</dbReference>
<evidence type="ECO:0000256" key="4">
    <source>
        <dbReference type="ARBA" id="ARBA00023172"/>
    </source>
</evidence>
<dbReference type="PATRIC" id="fig|1619248.3.peg.5125"/>
<reference evidence="6 7" key="1">
    <citation type="submission" date="2015-03" db="EMBL/GenBank/DDBJ databases">
        <authorList>
            <person name="McCorrison J."/>
            <person name="Sanka R."/>
            <person name="Adams M."/>
            <person name="Brinkac L."/>
            <person name="Nierman W."/>
            <person name="Sutton G."/>
            <person name="Nelson K."/>
            <person name="Kiedrowski L."/>
            <person name="Guerrero D."/>
            <person name="Bonomo R."/>
        </authorList>
    </citation>
    <scope>NUCLEOTIDE SEQUENCE [LARGE SCALE GENOMIC DNA]</scope>
    <source>
        <strain evidence="6 7">35699</strain>
    </source>
</reference>
<keyword evidence="2" id="KW-0229">DNA integration</keyword>
<dbReference type="AlphaFoldDB" id="A0A0F1B7A5"/>
<sequence>MAARPRKHNVKIPNLYCKLDKRTSKIYWQYRHPVTGTFVGFGTDEEAAKAAAAELNRITSEQETRQSFALIDMAIKKTDKKEKGIRVADWIKRYIDIQMERMRDGEIKKPTVKSRRLCAQVLADRAPNVRLKDVDTKLIAKIIDEYKSEGKHRMGQLIRSVLNDVFKEAQHAGEVEPGYNPALAVKNPIAKVKRSRLSIEQWKLIYESAGTLQPCAQNSMLLALVTGQRIGDIVAMKFSDIWDNHLHITQSKTGMKLAIPLNLRCDAIGMTLAEVISKCRDRVVSPYLIHHVKHHAYGKAGSHVPEKTISKYFKEARDKANIDWPKDCIALPPFHEQRSLSSRTYKAQGIDVKTLLGHKTEAMSTMYGDDRGLEWNKLVI</sequence>